<organism evidence="1 2">
    <name type="scientific">Pseudoalteromonas carrageenovora IAM 12662</name>
    <dbReference type="NCBI Taxonomy" id="1314868"/>
    <lineage>
        <taxon>Bacteria</taxon>
        <taxon>Pseudomonadati</taxon>
        <taxon>Pseudomonadota</taxon>
        <taxon>Gammaproteobacteria</taxon>
        <taxon>Alteromonadales</taxon>
        <taxon>Pseudoalteromonadaceae</taxon>
        <taxon>Pseudoalteromonas</taxon>
    </lineage>
</organism>
<dbReference type="EMBL" id="AQGW01000018">
    <property type="protein sequence ID" value="MBE0382668.1"/>
    <property type="molecule type" value="Genomic_DNA"/>
</dbReference>
<keyword evidence="2" id="KW-1185">Reference proteome</keyword>
<evidence type="ECO:0000313" key="2">
    <source>
        <dbReference type="Proteomes" id="UP000615003"/>
    </source>
</evidence>
<reference evidence="1 2" key="1">
    <citation type="submission" date="2015-06" db="EMBL/GenBank/DDBJ databases">
        <title>Genome sequence of Pseudoalteromonas carrageenovora.</title>
        <authorList>
            <person name="Xie B.-B."/>
            <person name="Rong J.-C."/>
            <person name="Qin Q.-L."/>
            <person name="Zhang Y.-Z."/>
        </authorList>
    </citation>
    <scope>NUCLEOTIDE SEQUENCE [LARGE SCALE GENOMIC DNA]</scope>
    <source>
        <strain evidence="1 2">IAM 12662</strain>
    </source>
</reference>
<accession>A0ABR9EQG8</accession>
<gene>
    <name evidence="1" type="ORF">PCARR_a1026</name>
</gene>
<name>A0ABR9EQG8_PSEVC</name>
<sequence>MKELNILKNSKGEFLHLFVKIEPKATKKQLKHIFVTFITNTAQYLVIFYTKPRVDLSLRKKTLIELHPFRSKS</sequence>
<protein>
    <recommendedName>
        <fullName evidence="3">Transposase</fullName>
    </recommendedName>
</protein>
<evidence type="ECO:0008006" key="3">
    <source>
        <dbReference type="Google" id="ProtNLM"/>
    </source>
</evidence>
<dbReference type="Proteomes" id="UP000615003">
    <property type="component" value="Unassembled WGS sequence"/>
</dbReference>
<comment type="caution">
    <text evidence="1">The sequence shown here is derived from an EMBL/GenBank/DDBJ whole genome shotgun (WGS) entry which is preliminary data.</text>
</comment>
<evidence type="ECO:0000313" key="1">
    <source>
        <dbReference type="EMBL" id="MBE0382668.1"/>
    </source>
</evidence>
<proteinExistence type="predicted"/>